<name>A0A1F6U407_9PROT</name>
<protein>
    <recommendedName>
        <fullName evidence="4">CDP-archaeol synthase</fullName>
    </recommendedName>
</protein>
<dbReference type="PANTHER" id="PTHR39650">
    <property type="entry name" value="CDP-ARCHAEOL SYNTHASE"/>
    <property type="match status" value="1"/>
</dbReference>
<sequence>MLVLLAIANGAPILGKKIFGASFNYPLDGGAKFRDGRPLFGPSKTIRGVVLSLIATALAASALGYEWIDGALISALSMLGDLTSSFVKRRLGLPPSSMAPGLDQIPESLFPLLALKARLGLTAWDIAGVVLAFVVLELLLSRLLFGLHLRDRPY</sequence>
<evidence type="ECO:0008006" key="4">
    <source>
        <dbReference type="Google" id="ProtNLM"/>
    </source>
</evidence>
<dbReference type="Pfam" id="PF01864">
    <property type="entry name" value="CarS-like"/>
    <property type="match status" value="1"/>
</dbReference>
<organism evidence="2 3">
    <name type="scientific">Candidatus Muproteobacteria bacterium RIFCSPLOWO2_01_FULL_60_18</name>
    <dbReference type="NCBI Taxonomy" id="1817768"/>
    <lineage>
        <taxon>Bacteria</taxon>
        <taxon>Pseudomonadati</taxon>
        <taxon>Pseudomonadota</taxon>
        <taxon>Candidatus Muproteobacteria</taxon>
    </lineage>
</organism>
<dbReference type="PANTHER" id="PTHR39650:SF1">
    <property type="entry name" value="CDP-ARCHAEOL SYNTHASE"/>
    <property type="match status" value="1"/>
</dbReference>
<dbReference type="STRING" id="1817768.A3A87_09440"/>
<dbReference type="Proteomes" id="UP000179037">
    <property type="component" value="Unassembled WGS sequence"/>
</dbReference>
<evidence type="ECO:0000313" key="2">
    <source>
        <dbReference type="EMBL" id="OGI52070.1"/>
    </source>
</evidence>
<accession>A0A1F6U407</accession>
<keyword evidence="1" id="KW-1133">Transmembrane helix</keyword>
<gene>
    <name evidence="2" type="ORF">A3A87_09440</name>
</gene>
<keyword evidence="1" id="KW-0812">Transmembrane</keyword>
<dbReference type="AlphaFoldDB" id="A0A1F6U407"/>
<evidence type="ECO:0000256" key="1">
    <source>
        <dbReference type="SAM" id="Phobius"/>
    </source>
</evidence>
<evidence type="ECO:0000313" key="3">
    <source>
        <dbReference type="Proteomes" id="UP000179037"/>
    </source>
</evidence>
<dbReference type="InterPro" id="IPR032690">
    <property type="entry name" value="CarS"/>
</dbReference>
<feature type="transmembrane region" description="Helical" evidence="1">
    <location>
        <begin position="49"/>
        <end position="68"/>
    </location>
</feature>
<dbReference type="EMBL" id="MFTC01000027">
    <property type="protein sequence ID" value="OGI52070.1"/>
    <property type="molecule type" value="Genomic_DNA"/>
</dbReference>
<keyword evidence="1" id="KW-0472">Membrane</keyword>
<feature type="transmembrane region" description="Helical" evidence="1">
    <location>
        <begin position="121"/>
        <end position="145"/>
    </location>
</feature>
<proteinExistence type="predicted"/>
<reference evidence="2 3" key="1">
    <citation type="journal article" date="2016" name="Nat. Commun.">
        <title>Thousands of microbial genomes shed light on interconnected biogeochemical processes in an aquifer system.</title>
        <authorList>
            <person name="Anantharaman K."/>
            <person name="Brown C.T."/>
            <person name="Hug L.A."/>
            <person name="Sharon I."/>
            <person name="Castelle C.J."/>
            <person name="Probst A.J."/>
            <person name="Thomas B.C."/>
            <person name="Singh A."/>
            <person name="Wilkins M.J."/>
            <person name="Karaoz U."/>
            <person name="Brodie E.L."/>
            <person name="Williams K.H."/>
            <person name="Hubbard S.S."/>
            <person name="Banfield J.F."/>
        </authorList>
    </citation>
    <scope>NUCLEOTIDE SEQUENCE [LARGE SCALE GENOMIC DNA]</scope>
</reference>
<comment type="caution">
    <text evidence="2">The sequence shown here is derived from an EMBL/GenBank/DDBJ whole genome shotgun (WGS) entry which is preliminary data.</text>
</comment>